<sequence length="59" mass="7157">MDQKNGVKTMPRQKRLEAKAIKRILDARTREIVGWLYEWNTGEILPRWKDGRRENVIYE</sequence>
<dbReference type="Proteomes" id="UP000755667">
    <property type="component" value="Unassembled WGS sequence"/>
</dbReference>
<proteinExistence type="predicted"/>
<evidence type="ECO:0000313" key="1">
    <source>
        <dbReference type="EMBL" id="MBM2414875.1"/>
    </source>
</evidence>
<comment type="caution">
    <text evidence="1">The sequence shown here is derived from an EMBL/GenBank/DDBJ whole genome shotgun (WGS) entry which is preliminary data.</text>
</comment>
<dbReference type="EMBL" id="JAFBXE010000021">
    <property type="protein sequence ID" value="MBM2414875.1"/>
    <property type="molecule type" value="Genomic_DNA"/>
</dbReference>
<evidence type="ECO:0000313" key="2">
    <source>
        <dbReference type="Proteomes" id="UP000755667"/>
    </source>
</evidence>
<protein>
    <submittedName>
        <fullName evidence="1">Uncharacterized protein</fullName>
    </submittedName>
</protein>
<organism evidence="1 2">
    <name type="scientific">Marivita cryptomonadis</name>
    <dbReference type="NCBI Taxonomy" id="505252"/>
    <lineage>
        <taxon>Bacteria</taxon>
        <taxon>Pseudomonadati</taxon>
        <taxon>Pseudomonadota</taxon>
        <taxon>Alphaproteobacteria</taxon>
        <taxon>Rhodobacterales</taxon>
        <taxon>Roseobacteraceae</taxon>
        <taxon>Marivita</taxon>
    </lineage>
</organism>
<dbReference type="AlphaFoldDB" id="A0A9Q2P275"/>
<dbReference type="GeneID" id="68872751"/>
<dbReference type="RefSeq" id="WP_127562610.1">
    <property type="nucleotide sequence ID" value="NZ_JAFBWU010000021.1"/>
</dbReference>
<name>A0A9Q2P275_9RHOB</name>
<gene>
    <name evidence="1" type="ORF">JQX41_21420</name>
</gene>
<accession>A0A9Q2P275</accession>
<reference evidence="1" key="1">
    <citation type="submission" date="2021-01" db="EMBL/GenBank/DDBJ databases">
        <title>Diatom-associated Roseobacters Show Island Model of Population Structure.</title>
        <authorList>
            <person name="Qu L."/>
            <person name="Feng X."/>
            <person name="Chen Y."/>
            <person name="Li L."/>
            <person name="Wang X."/>
            <person name="Hu Z."/>
            <person name="Wang H."/>
            <person name="Luo H."/>
        </authorList>
    </citation>
    <scope>NUCLEOTIDE SEQUENCE</scope>
    <source>
        <strain evidence="1">CC28-69</strain>
    </source>
</reference>